<reference evidence="3" key="1">
    <citation type="submission" date="2022-11" db="UniProtKB">
        <authorList>
            <consortium name="WormBaseParasite"/>
        </authorList>
    </citation>
    <scope>IDENTIFICATION</scope>
</reference>
<feature type="region of interest" description="Disordered" evidence="1">
    <location>
        <begin position="1"/>
        <end position="21"/>
    </location>
</feature>
<proteinExistence type="predicted"/>
<keyword evidence="2" id="KW-1185">Reference proteome</keyword>
<evidence type="ECO:0000313" key="3">
    <source>
        <dbReference type="WBParaSite" id="nRc.2.0.1.t17392-RA"/>
    </source>
</evidence>
<dbReference type="WBParaSite" id="nRc.2.0.1.t17392-RA">
    <property type="protein sequence ID" value="nRc.2.0.1.t17392-RA"/>
    <property type="gene ID" value="nRc.2.0.1.g17392"/>
</dbReference>
<dbReference type="Proteomes" id="UP000887565">
    <property type="component" value="Unplaced"/>
</dbReference>
<protein>
    <submittedName>
        <fullName evidence="3">Uncharacterized protein</fullName>
    </submittedName>
</protein>
<organism evidence="2 3">
    <name type="scientific">Romanomermis culicivorax</name>
    <name type="common">Nematode worm</name>
    <dbReference type="NCBI Taxonomy" id="13658"/>
    <lineage>
        <taxon>Eukaryota</taxon>
        <taxon>Metazoa</taxon>
        <taxon>Ecdysozoa</taxon>
        <taxon>Nematoda</taxon>
        <taxon>Enoplea</taxon>
        <taxon>Dorylaimia</taxon>
        <taxon>Mermithida</taxon>
        <taxon>Mermithoidea</taxon>
        <taxon>Mermithidae</taxon>
        <taxon>Romanomermis</taxon>
    </lineage>
</organism>
<dbReference type="AlphaFoldDB" id="A0A915IU96"/>
<accession>A0A915IU96</accession>
<evidence type="ECO:0000256" key="1">
    <source>
        <dbReference type="SAM" id="MobiDB-lite"/>
    </source>
</evidence>
<evidence type="ECO:0000313" key="2">
    <source>
        <dbReference type="Proteomes" id="UP000887565"/>
    </source>
</evidence>
<name>A0A915IU96_ROMCU</name>
<sequence>MIKIGKNGPKKMFSVPARRAKPTTHTLSSKTTIFKRKIDILTVSCSKITCLYRNENISDYSSRRLIPFLDNPHTL</sequence>